<dbReference type="SUPFAM" id="SSF160719">
    <property type="entry name" value="gpW/gp25-like"/>
    <property type="match status" value="1"/>
</dbReference>
<name>A0A3A8NRF5_9BACT</name>
<dbReference type="Proteomes" id="UP000273405">
    <property type="component" value="Unassembled WGS sequence"/>
</dbReference>
<evidence type="ECO:0000256" key="1">
    <source>
        <dbReference type="SAM" id="MobiDB-lite"/>
    </source>
</evidence>
<evidence type="ECO:0000259" key="2">
    <source>
        <dbReference type="Pfam" id="PF04965"/>
    </source>
</evidence>
<evidence type="ECO:0000313" key="4">
    <source>
        <dbReference type="Proteomes" id="UP000273405"/>
    </source>
</evidence>
<protein>
    <submittedName>
        <fullName evidence="3">Phage tail protein</fullName>
    </submittedName>
</protein>
<feature type="domain" description="IraD/Gp25-like" evidence="2">
    <location>
        <begin position="27"/>
        <end position="116"/>
    </location>
</feature>
<feature type="region of interest" description="Disordered" evidence="1">
    <location>
        <begin position="1"/>
        <end position="20"/>
    </location>
</feature>
<dbReference type="AlphaFoldDB" id="A0A3A8NRF5"/>
<organism evidence="3 4">
    <name type="scientific">Corallococcus sicarius</name>
    <dbReference type="NCBI Taxonomy" id="2316726"/>
    <lineage>
        <taxon>Bacteria</taxon>
        <taxon>Pseudomonadati</taxon>
        <taxon>Myxococcota</taxon>
        <taxon>Myxococcia</taxon>
        <taxon>Myxococcales</taxon>
        <taxon>Cystobacterineae</taxon>
        <taxon>Myxococcaceae</taxon>
        <taxon>Corallococcus</taxon>
    </lineage>
</organism>
<dbReference type="EMBL" id="RAWG01000016">
    <property type="protein sequence ID" value="RKH46956.1"/>
    <property type="molecule type" value="Genomic_DNA"/>
</dbReference>
<accession>A0A3A8NRF5</accession>
<dbReference type="Gene3D" id="3.10.450.40">
    <property type="match status" value="1"/>
</dbReference>
<keyword evidence="4" id="KW-1185">Reference proteome</keyword>
<comment type="caution">
    <text evidence="3">The sequence shown here is derived from an EMBL/GenBank/DDBJ whole genome shotgun (WGS) entry which is preliminary data.</text>
</comment>
<gene>
    <name evidence="3" type="ORF">D7X12_04285</name>
</gene>
<reference evidence="4" key="1">
    <citation type="submission" date="2018-09" db="EMBL/GenBank/DDBJ databases">
        <authorList>
            <person name="Livingstone P.G."/>
            <person name="Whitworth D.E."/>
        </authorList>
    </citation>
    <scope>NUCLEOTIDE SEQUENCE [LARGE SCALE GENOMIC DNA]</scope>
    <source>
        <strain evidence="4">CA040B</strain>
    </source>
</reference>
<dbReference type="InterPro" id="IPR007048">
    <property type="entry name" value="IraD/Gp25-like"/>
</dbReference>
<sequence length="130" mass="14416">MDAGKLLGRGLSFPPRVGPDGRLQWSEGERNVRESIQVILTTQQRERILLPEFGGSLGQYLFEPNTVTTRHQMAERITRALAQWEPRIAVESVSVEEDPRDARTATATITYKLVATGARERISLGVTLAG</sequence>
<dbReference type="OrthoDB" id="9802846at2"/>
<dbReference type="Pfam" id="PF04965">
    <property type="entry name" value="GPW_gp25"/>
    <property type="match status" value="1"/>
</dbReference>
<proteinExistence type="predicted"/>
<dbReference type="RefSeq" id="WP_120623988.1">
    <property type="nucleotide sequence ID" value="NZ_RAWG01000016.1"/>
</dbReference>
<evidence type="ECO:0000313" key="3">
    <source>
        <dbReference type="EMBL" id="RKH46956.1"/>
    </source>
</evidence>